<reference evidence="1" key="2">
    <citation type="submission" date="2022-01" db="EMBL/GenBank/DDBJ databases">
        <authorList>
            <person name="Yamashiro T."/>
            <person name="Shiraishi A."/>
            <person name="Satake H."/>
            <person name="Nakayama K."/>
        </authorList>
    </citation>
    <scope>NUCLEOTIDE SEQUENCE</scope>
</reference>
<reference evidence="1" key="1">
    <citation type="journal article" date="2022" name="Int. J. Mol. Sci.">
        <title>Draft Genome of Tanacetum Coccineum: Genomic Comparison of Closely Related Tanacetum-Family Plants.</title>
        <authorList>
            <person name="Yamashiro T."/>
            <person name="Shiraishi A."/>
            <person name="Nakayama K."/>
            <person name="Satake H."/>
        </authorList>
    </citation>
    <scope>NUCLEOTIDE SEQUENCE</scope>
</reference>
<organism evidence="1 2">
    <name type="scientific">Tanacetum coccineum</name>
    <dbReference type="NCBI Taxonomy" id="301880"/>
    <lineage>
        <taxon>Eukaryota</taxon>
        <taxon>Viridiplantae</taxon>
        <taxon>Streptophyta</taxon>
        <taxon>Embryophyta</taxon>
        <taxon>Tracheophyta</taxon>
        <taxon>Spermatophyta</taxon>
        <taxon>Magnoliopsida</taxon>
        <taxon>eudicotyledons</taxon>
        <taxon>Gunneridae</taxon>
        <taxon>Pentapetalae</taxon>
        <taxon>asterids</taxon>
        <taxon>campanulids</taxon>
        <taxon>Asterales</taxon>
        <taxon>Asteraceae</taxon>
        <taxon>Asteroideae</taxon>
        <taxon>Anthemideae</taxon>
        <taxon>Anthemidinae</taxon>
        <taxon>Tanacetum</taxon>
    </lineage>
</organism>
<protein>
    <submittedName>
        <fullName evidence="1">Uncharacterized protein</fullName>
    </submittedName>
</protein>
<evidence type="ECO:0000313" key="1">
    <source>
        <dbReference type="EMBL" id="GJT75578.1"/>
    </source>
</evidence>
<dbReference type="Proteomes" id="UP001151760">
    <property type="component" value="Unassembled WGS sequence"/>
</dbReference>
<evidence type="ECO:0000313" key="2">
    <source>
        <dbReference type="Proteomes" id="UP001151760"/>
    </source>
</evidence>
<sequence length="116" mass="12465">MGDTDVHIGSCTEYDFLSLSGGAVMVNTEDGGLQDGNTGNGGAIGQVLEVNNDGNPNEVGLESVMKESPPSYAIRSSYARILIEIDASNCFSDNLVMDVPNLDEPRYTKETIRVKY</sequence>
<name>A0ABQ5GLC4_9ASTR</name>
<gene>
    <name evidence="1" type="ORF">Tco_1042303</name>
</gene>
<proteinExistence type="predicted"/>
<keyword evidence="2" id="KW-1185">Reference proteome</keyword>
<comment type="caution">
    <text evidence="1">The sequence shown here is derived from an EMBL/GenBank/DDBJ whole genome shotgun (WGS) entry which is preliminary data.</text>
</comment>
<dbReference type="EMBL" id="BQNB010018543">
    <property type="protein sequence ID" value="GJT75578.1"/>
    <property type="molecule type" value="Genomic_DNA"/>
</dbReference>
<accession>A0ABQ5GLC4</accession>